<name>A0ABD2ALG1_VESMC</name>
<evidence type="ECO:0000313" key="2">
    <source>
        <dbReference type="Proteomes" id="UP001607303"/>
    </source>
</evidence>
<sequence>MVSNVITLPTHSEPIALNGNLFRSDKLQAYVAVGSCQISNLFTGHTNSTRQSLGFLKVLFHFGVIGKRAADLESVGEPSVSPPAEPLPALSGARAFARSARDSAGGTTDRHYSTIHSVTQSYVTKAFHLQAHCGNPAILIAAARLSSGLVFRSREKIRRVMDAHPLGFVGVRKLILGRQYDRPHGVALFASNWRSVQAIRNFRHPVVLVMPPLGTDEMGSFHITHIMYPSAYPTQLSALERKPVIIITLPRIAILCFISVALRMW</sequence>
<proteinExistence type="predicted"/>
<reference evidence="1 2" key="1">
    <citation type="journal article" date="2024" name="Ann. Entomol. Soc. Am.">
        <title>Genomic analyses of the southern and eastern yellowjacket wasps (Hymenoptera: Vespidae) reveal evolutionary signatures of social life.</title>
        <authorList>
            <person name="Catto M.A."/>
            <person name="Caine P.B."/>
            <person name="Orr S.E."/>
            <person name="Hunt B.G."/>
            <person name="Goodisman M.A.D."/>
        </authorList>
    </citation>
    <scope>NUCLEOTIDE SEQUENCE [LARGE SCALE GENOMIC DNA]</scope>
    <source>
        <strain evidence="1">232</strain>
        <tissue evidence="1">Head and thorax</tissue>
    </source>
</reference>
<organism evidence="1 2">
    <name type="scientific">Vespula maculifrons</name>
    <name type="common">Eastern yellow jacket</name>
    <name type="synonym">Wasp</name>
    <dbReference type="NCBI Taxonomy" id="7453"/>
    <lineage>
        <taxon>Eukaryota</taxon>
        <taxon>Metazoa</taxon>
        <taxon>Ecdysozoa</taxon>
        <taxon>Arthropoda</taxon>
        <taxon>Hexapoda</taxon>
        <taxon>Insecta</taxon>
        <taxon>Pterygota</taxon>
        <taxon>Neoptera</taxon>
        <taxon>Endopterygota</taxon>
        <taxon>Hymenoptera</taxon>
        <taxon>Apocrita</taxon>
        <taxon>Aculeata</taxon>
        <taxon>Vespoidea</taxon>
        <taxon>Vespidae</taxon>
        <taxon>Vespinae</taxon>
        <taxon>Vespula</taxon>
    </lineage>
</organism>
<dbReference type="EMBL" id="JAYRBN010000116">
    <property type="protein sequence ID" value="KAL2721457.1"/>
    <property type="molecule type" value="Genomic_DNA"/>
</dbReference>
<dbReference type="Proteomes" id="UP001607303">
    <property type="component" value="Unassembled WGS sequence"/>
</dbReference>
<evidence type="ECO:0000313" key="1">
    <source>
        <dbReference type="EMBL" id="KAL2721457.1"/>
    </source>
</evidence>
<accession>A0ABD2ALG1</accession>
<dbReference type="AlphaFoldDB" id="A0ABD2ALG1"/>
<protein>
    <submittedName>
        <fullName evidence="1">Uncharacterized protein</fullName>
    </submittedName>
</protein>
<gene>
    <name evidence="1" type="ORF">V1477_020277</name>
</gene>
<comment type="caution">
    <text evidence="1">The sequence shown here is derived from an EMBL/GenBank/DDBJ whole genome shotgun (WGS) entry which is preliminary data.</text>
</comment>
<keyword evidence="2" id="KW-1185">Reference proteome</keyword>